<keyword evidence="5" id="KW-0808">Transferase</keyword>
<evidence type="ECO:0000313" key="14">
    <source>
        <dbReference type="Proteomes" id="UP000504607"/>
    </source>
</evidence>
<dbReference type="RefSeq" id="XP_010916338.1">
    <property type="nucleotide sequence ID" value="XM_010918036.3"/>
</dbReference>
<keyword evidence="14" id="KW-1185">Reference proteome</keyword>
<keyword evidence="7 11" id="KW-0863">Zinc-finger</keyword>
<dbReference type="SUPFAM" id="SSF49599">
    <property type="entry name" value="TRAF domain-like"/>
    <property type="match status" value="1"/>
</dbReference>
<dbReference type="Pfam" id="PF21362">
    <property type="entry name" value="Sina_RING"/>
    <property type="match status" value="1"/>
</dbReference>
<dbReference type="AlphaFoldDB" id="A0A6I9QWV0"/>
<dbReference type="InterPro" id="IPR013010">
    <property type="entry name" value="Znf_SIAH"/>
</dbReference>
<keyword evidence="9" id="KW-0862">Zinc</keyword>
<evidence type="ECO:0000256" key="6">
    <source>
        <dbReference type="ARBA" id="ARBA00022723"/>
    </source>
</evidence>
<dbReference type="GO" id="GO:0061630">
    <property type="term" value="F:ubiquitin protein ligase activity"/>
    <property type="evidence" value="ECO:0007669"/>
    <property type="project" value="UniProtKB-EC"/>
</dbReference>
<gene>
    <name evidence="15" type="primary">LOC105041178</name>
</gene>
<sequence>MARFSLEDEEEEMADGRRRKKRSGGAEEIDRRSPKRGKKLKTKGKKEMGNEVEGEEEAEVAAVEEEGGEGGDVEEEEEEEEKEAEQGDGGMSFGKENGDGVSVRIDPDVLDCSICYEPLRPPLFQCSNGHVACCSCWSKLDHKCYLCSHEISFSRNLALEKIVESIKISCRHAKYGCRRTINYTQRDHHEETCIYAPCHCPVSDCTYSGSTVMLSAHFSSKHSKSSKRFCYGQPFKVNLKPMEPFFVLQGEDGHLFLLLNNRDVAVGYALSVACIRPDTPEFNFSYKLTASGKESSVRLKASTTNIKEWKGVYPTKAFLLVPHDLFYSSGIMLLDVCIRKSNLVL</sequence>
<dbReference type="UniPathway" id="UPA00143"/>
<comment type="similarity">
    <text evidence="3">Belongs to the SINA (Seven in absentia) family.</text>
</comment>
<reference evidence="15" key="1">
    <citation type="submission" date="2025-08" db="UniProtKB">
        <authorList>
            <consortium name="RefSeq"/>
        </authorList>
    </citation>
    <scope>IDENTIFICATION</scope>
</reference>
<keyword evidence="8" id="KW-0833">Ubl conjugation pathway</keyword>
<evidence type="ECO:0000256" key="1">
    <source>
        <dbReference type="ARBA" id="ARBA00000900"/>
    </source>
</evidence>
<evidence type="ECO:0000313" key="15">
    <source>
        <dbReference type="RefSeq" id="XP_010916338.1"/>
    </source>
</evidence>
<dbReference type="CDD" id="cd16571">
    <property type="entry name" value="RING-HC_SIAHs"/>
    <property type="match status" value="1"/>
</dbReference>
<dbReference type="EC" id="2.3.2.27" evidence="4"/>
<name>A0A6I9QWV0_ELAGV</name>
<evidence type="ECO:0000256" key="10">
    <source>
        <dbReference type="ARBA" id="ARBA00024004"/>
    </source>
</evidence>
<dbReference type="GeneID" id="105041178"/>
<dbReference type="GO" id="GO:0016567">
    <property type="term" value="P:protein ubiquitination"/>
    <property type="evidence" value="ECO:0007669"/>
    <property type="project" value="UniProtKB-UniPathway"/>
</dbReference>
<comment type="pathway">
    <text evidence="2">Protein modification; protein ubiquitination.</text>
</comment>
<evidence type="ECO:0000256" key="3">
    <source>
        <dbReference type="ARBA" id="ARBA00009119"/>
    </source>
</evidence>
<evidence type="ECO:0000256" key="2">
    <source>
        <dbReference type="ARBA" id="ARBA00004906"/>
    </source>
</evidence>
<dbReference type="Pfam" id="PF21361">
    <property type="entry name" value="Sina_ZnF"/>
    <property type="match status" value="1"/>
</dbReference>
<accession>A0A6I9QWV0</accession>
<keyword evidence="6" id="KW-0479">Metal-binding</keyword>
<dbReference type="KEGG" id="egu:105041178"/>
<proteinExistence type="inferred from homology"/>
<feature type="domain" description="SIAH-type" evidence="13">
    <location>
        <begin position="165"/>
        <end position="223"/>
    </location>
</feature>
<feature type="compositionally biased region" description="Basic residues" evidence="12">
    <location>
        <begin position="33"/>
        <end position="44"/>
    </location>
</feature>
<dbReference type="PROSITE" id="PS51081">
    <property type="entry name" value="ZF_SIAH"/>
    <property type="match status" value="1"/>
</dbReference>
<dbReference type="PANTHER" id="PTHR46632">
    <property type="entry name" value="E3 UBIQUITIN-PROTEIN LIGASE SINA-LIKE 4"/>
    <property type="match status" value="1"/>
</dbReference>
<evidence type="ECO:0000256" key="8">
    <source>
        <dbReference type="ARBA" id="ARBA00022786"/>
    </source>
</evidence>
<dbReference type="GO" id="GO:0008270">
    <property type="term" value="F:zinc ion binding"/>
    <property type="evidence" value="ECO:0007669"/>
    <property type="project" value="UniProtKB-KW"/>
</dbReference>
<evidence type="ECO:0000256" key="7">
    <source>
        <dbReference type="ARBA" id="ARBA00022771"/>
    </source>
</evidence>
<comment type="function">
    <text evidence="10">E3 ubiquitin-protein ligase that mediates ubiquitination and subsequent proteasomal degradation of target proteins. E3 ubiquitin ligases accept ubiquitin from an E2 ubiquitin-conjugating enzyme in the form of a thioester and then directly transfers the ubiquitin to targeted substrates. It probably triggers the ubiquitin-mediated degradation of different substrates.</text>
</comment>
<dbReference type="Proteomes" id="UP000504607">
    <property type="component" value="Chromosome 3"/>
</dbReference>
<evidence type="ECO:0000256" key="4">
    <source>
        <dbReference type="ARBA" id="ARBA00012483"/>
    </source>
</evidence>
<dbReference type="FunCoup" id="A0A6I9QWV0">
    <property type="interactions" value="2"/>
</dbReference>
<evidence type="ECO:0000256" key="11">
    <source>
        <dbReference type="PROSITE-ProRule" id="PRU00455"/>
    </source>
</evidence>
<evidence type="ECO:0000256" key="5">
    <source>
        <dbReference type="ARBA" id="ARBA00022679"/>
    </source>
</evidence>
<evidence type="ECO:0000259" key="13">
    <source>
        <dbReference type="PROSITE" id="PS51081"/>
    </source>
</evidence>
<dbReference type="InParanoid" id="A0A6I9QWV0"/>
<dbReference type="InterPro" id="IPR044286">
    <property type="entry name" value="SINL_plant"/>
</dbReference>
<protein>
    <recommendedName>
        <fullName evidence="4">RING-type E3 ubiquitin transferase</fullName>
        <ecNumber evidence="4">2.3.2.27</ecNumber>
    </recommendedName>
</protein>
<dbReference type="PANTHER" id="PTHR46632:SF16">
    <property type="entry name" value="E3 UBIQUITIN-PROTEIN LIGASE SINA-LIKE 10"/>
    <property type="match status" value="1"/>
</dbReference>
<dbReference type="InterPro" id="IPR049548">
    <property type="entry name" value="Sina-like_RING"/>
</dbReference>
<dbReference type="OrthoDB" id="4788989at2759"/>
<dbReference type="Gene3D" id="3.30.40.10">
    <property type="entry name" value="Zinc/RING finger domain, C3HC4 (zinc finger)"/>
    <property type="match status" value="1"/>
</dbReference>
<feature type="region of interest" description="Disordered" evidence="12">
    <location>
        <begin position="1"/>
        <end position="100"/>
    </location>
</feature>
<feature type="compositionally biased region" description="Acidic residues" evidence="12">
    <location>
        <begin position="50"/>
        <end position="83"/>
    </location>
</feature>
<comment type="catalytic activity">
    <reaction evidence="1">
        <text>S-ubiquitinyl-[E2 ubiquitin-conjugating enzyme]-L-cysteine + [acceptor protein]-L-lysine = [E2 ubiquitin-conjugating enzyme]-L-cysteine + N(6)-ubiquitinyl-[acceptor protein]-L-lysine.</text>
        <dbReference type="EC" id="2.3.2.27"/>
    </reaction>
</comment>
<organism evidence="14 15">
    <name type="scientific">Elaeis guineensis var. tenera</name>
    <name type="common">Oil palm</name>
    <dbReference type="NCBI Taxonomy" id="51953"/>
    <lineage>
        <taxon>Eukaryota</taxon>
        <taxon>Viridiplantae</taxon>
        <taxon>Streptophyta</taxon>
        <taxon>Embryophyta</taxon>
        <taxon>Tracheophyta</taxon>
        <taxon>Spermatophyta</taxon>
        <taxon>Magnoliopsida</taxon>
        <taxon>Liliopsida</taxon>
        <taxon>Arecaceae</taxon>
        <taxon>Arecoideae</taxon>
        <taxon>Cocoseae</taxon>
        <taxon>Elaeidinae</taxon>
        <taxon>Elaeis</taxon>
    </lineage>
</organism>
<evidence type="ECO:0000256" key="12">
    <source>
        <dbReference type="SAM" id="MobiDB-lite"/>
    </source>
</evidence>
<evidence type="ECO:0000256" key="9">
    <source>
        <dbReference type="ARBA" id="ARBA00022833"/>
    </source>
</evidence>
<dbReference type="InterPro" id="IPR013083">
    <property type="entry name" value="Znf_RING/FYVE/PHD"/>
</dbReference>